<gene>
    <name evidence="2" type="ORF">P1J78_21190</name>
</gene>
<dbReference type="InterPro" id="IPR029044">
    <property type="entry name" value="Nucleotide-diphossugar_trans"/>
</dbReference>
<accession>A0AAE3NS31</accession>
<evidence type="ECO:0000259" key="1">
    <source>
        <dbReference type="Pfam" id="PF00535"/>
    </source>
</evidence>
<protein>
    <submittedName>
        <fullName evidence="2">Glycosyltransferase family 2 protein</fullName>
    </submittedName>
</protein>
<organism evidence="2 3">
    <name type="scientific">Psychromarinibacter sediminicola</name>
    <dbReference type="NCBI Taxonomy" id="3033385"/>
    <lineage>
        <taxon>Bacteria</taxon>
        <taxon>Pseudomonadati</taxon>
        <taxon>Pseudomonadota</taxon>
        <taxon>Alphaproteobacteria</taxon>
        <taxon>Rhodobacterales</taxon>
        <taxon>Paracoccaceae</taxon>
        <taxon>Psychromarinibacter</taxon>
    </lineage>
</organism>
<comment type="caution">
    <text evidence="2">The sequence shown here is derived from an EMBL/GenBank/DDBJ whole genome shotgun (WGS) entry which is preliminary data.</text>
</comment>
<feature type="domain" description="Glycosyltransferase 2-like" evidence="1">
    <location>
        <begin position="1"/>
        <end position="120"/>
    </location>
</feature>
<reference evidence="2" key="1">
    <citation type="submission" date="2023-03" db="EMBL/GenBank/DDBJ databases">
        <title>Multiphase analysis and comparison of six strains from genera Psychromarinibacter, Lutimaribacter, and Maritimibacter, including a novel species: Psychromarinibacter sediminicola sp. nov.</title>
        <authorList>
            <person name="Wang Y.-H."/>
            <person name="Ye M.-Q."/>
            <person name="Du Z.-J."/>
        </authorList>
    </citation>
    <scope>NUCLEOTIDE SEQUENCE</scope>
    <source>
        <strain evidence="2">C21-152</strain>
    </source>
</reference>
<proteinExistence type="predicted"/>
<dbReference type="RefSeq" id="WP_275569381.1">
    <property type="nucleotide sequence ID" value="NZ_JARGYC010000083.1"/>
</dbReference>
<evidence type="ECO:0000313" key="3">
    <source>
        <dbReference type="Proteomes" id="UP001220964"/>
    </source>
</evidence>
<keyword evidence="3" id="KW-1185">Reference proteome</keyword>
<dbReference type="InterPro" id="IPR001173">
    <property type="entry name" value="Glyco_trans_2-like"/>
</dbReference>
<name>A0AAE3NS31_9RHOB</name>
<dbReference type="Pfam" id="PF00535">
    <property type="entry name" value="Glycos_transf_2"/>
    <property type="match status" value="1"/>
</dbReference>
<dbReference type="Proteomes" id="UP001220964">
    <property type="component" value="Unassembled WGS sequence"/>
</dbReference>
<dbReference type="CDD" id="cd04179">
    <property type="entry name" value="DPM_DPG-synthase_like"/>
    <property type="match status" value="1"/>
</dbReference>
<evidence type="ECO:0000313" key="2">
    <source>
        <dbReference type="EMBL" id="MDF0603258.1"/>
    </source>
</evidence>
<dbReference type="InterPro" id="IPR050256">
    <property type="entry name" value="Glycosyltransferase_2"/>
</dbReference>
<dbReference type="Gene3D" id="3.90.550.10">
    <property type="entry name" value="Spore Coat Polysaccharide Biosynthesis Protein SpsA, Chain A"/>
    <property type="match status" value="1"/>
</dbReference>
<dbReference type="SUPFAM" id="SSF53448">
    <property type="entry name" value="Nucleotide-diphospho-sugar transferases"/>
    <property type="match status" value="1"/>
</dbReference>
<sequence length="236" mass="26183">MPAYNEEDCIVEAVHDVVGNVFSVVELAEMVVVDDGSTDATLERARACCEDDPRIRVITRPNGGHGQALMSGLAEARGELVLLLDADRQIGLEAFGEHLKMLRTENLVAVLGVRKPRHDPAHRLVISWLMRIALRLVTRTPPTDPGVPYKLMRMSLWCRAIGMMPPGCTIPSVLLAVIAQRLSPGRVREVPVCHVARTTGRTVLRWGRLAQTCRAGMRDVMWFRNALRKPDPSPLD</sequence>
<dbReference type="EMBL" id="JARGYC010000083">
    <property type="protein sequence ID" value="MDF0603258.1"/>
    <property type="molecule type" value="Genomic_DNA"/>
</dbReference>
<dbReference type="PANTHER" id="PTHR48090">
    <property type="entry name" value="UNDECAPRENYL-PHOSPHATE 4-DEOXY-4-FORMAMIDO-L-ARABINOSE TRANSFERASE-RELATED"/>
    <property type="match status" value="1"/>
</dbReference>
<dbReference type="AlphaFoldDB" id="A0AAE3NS31"/>